<organism evidence="2 3">
    <name type="scientific">Frateuria terrea</name>
    <dbReference type="NCBI Taxonomy" id="529704"/>
    <lineage>
        <taxon>Bacteria</taxon>
        <taxon>Pseudomonadati</taxon>
        <taxon>Pseudomonadota</taxon>
        <taxon>Gammaproteobacteria</taxon>
        <taxon>Lysobacterales</taxon>
        <taxon>Rhodanobacteraceae</taxon>
        <taxon>Frateuria</taxon>
    </lineage>
</organism>
<keyword evidence="1" id="KW-0472">Membrane</keyword>
<protein>
    <submittedName>
        <fullName evidence="2">Uncharacterized protein</fullName>
    </submittedName>
</protein>
<gene>
    <name evidence="2" type="ORF">SAMN04487997_1536</name>
</gene>
<keyword evidence="1" id="KW-1133">Transmembrane helix</keyword>
<keyword evidence="3" id="KW-1185">Reference proteome</keyword>
<evidence type="ECO:0000313" key="2">
    <source>
        <dbReference type="EMBL" id="SEI70800.1"/>
    </source>
</evidence>
<feature type="transmembrane region" description="Helical" evidence="1">
    <location>
        <begin position="58"/>
        <end position="77"/>
    </location>
</feature>
<sequence>MGLYQAVCIVDLPSLAMIVRPMPVFAFQLAAGAGLWLLLGGLLLALTPLPAHTEALGWGPLYWLLLAPLCVLASLRLRRLACGMA</sequence>
<evidence type="ECO:0000256" key="1">
    <source>
        <dbReference type="SAM" id="Phobius"/>
    </source>
</evidence>
<dbReference type="Proteomes" id="UP000199420">
    <property type="component" value="Unassembled WGS sequence"/>
</dbReference>
<feature type="transmembrane region" description="Helical" evidence="1">
    <location>
        <begin position="24"/>
        <end position="46"/>
    </location>
</feature>
<dbReference type="EMBL" id="FNYC01000002">
    <property type="protein sequence ID" value="SEI70800.1"/>
    <property type="molecule type" value="Genomic_DNA"/>
</dbReference>
<keyword evidence="1" id="KW-0812">Transmembrane</keyword>
<name>A0A1H6T3F3_9GAMM</name>
<dbReference type="STRING" id="529704.SAMN02927913_1451"/>
<dbReference type="AlphaFoldDB" id="A0A1H6T3F3"/>
<proteinExistence type="predicted"/>
<evidence type="ECO:0000313" key="3">
    <source>
        <dbReference type="Proteomes" id="UP000199420"/>
    </source>
</evidence>
<accession>A0A1H6T3F3</accession>
<reference evidence="2 3" key="1">
    <citation type="submission" date="2016-10" db="EMBL/GenBank/DDBJ databases">
        <authorList>
            <person name="de Groot N.N."/>
        </authorList>
    </citation>
    <scope>NUCLEOTIDE SEQUENCE [LARGE SCALE GENOMIC DNA]</scope>
    <source>
        <strain evidence="2 3">DSM 26515</strain>
    </source>
</reference>